<sequence length="65" mass="7126">MTSTAAAIAHRLMRHARAIIVQASSCNKLHLCAQVSGSGTASVFVCYICCQSDCYYLLYVLIVWL</sequence>
<dbReference type="Proteomes" id="UP000324705">
    <property type="component" value="Chromosome 7B"/>
</dbReference>
<evidence type="ECO:0000313" key="2">
    <source>
        <dbReference type="Proteomes" id="UP000324705"/>
    </source>
</evidence>
<name>A0A9R1AAS8_TRITD</name>
<dbReference type="AlphaFoldDB" id="A0A9R1AAS8"/>
<dbReference type="EMBL" id="LT934124">
    <property type="protein sequence ID" value="VAI92709.1"/>
    <property type="molecule type" value="Genomic_DNA"/>
</dbReference>
<reference evidence="1 2" key="1">
    <citation type="submission" date="2017-09" db="EMBL/GenBank/DDBJ databases">
        <authorList>
            <consortium name="International Durum Wheat Genome Sequencing Consortium (IDWGSC)"/>
            <person name="Milanesi L."/>
        </authorList>
    </citation>
    <scope>NUCLEOTIDE SEQUENCE [LARGE SCALE GENOMIC DNA]</scope>
    <source>
        <strain evidence="2">cv. Svevo</strain>
    </source>
</reference>
<proteinExistence type="predicted"/>
<gene>
    <name evidence="1" type="ORF">TRITD_7Bv1G208370</name>
</gene>
<organism evidence="1 2">
    <name type="scientific">Triticum turgidum subsp. durum</name>
    <name type="common">Durum wheat</name>
    <name type="synonym">Triticum durum</name>
    <dbReference type="NCBI Taxonomy" id="4567"/>
    <lineage>
        <taxon>Eukaryota</taxon>
        <taxon>Viridiplantae</taxon>
        <taxon>Streptophyta</taxon>
        <taxon>Embryophyta</taxon>
        <taxon>Tracheophyta</taxon>
        <taxon>Spermatophyta</taxon>
        <taxon>Magnoliopsida</taxon>
        <taxon>Liliopsida</taxon>
        <taxon>Poales</taxon>
        <taxon>Poaceae</taxon>
        <taxon>BOP clade</taxon>
        <taxon>Pooideae</taxon>
        <taxon>Triticodae</taxon>
        <taxon>Triticeae</taxon>
        <taxon>Triticinae</taxon>
        <taxon>Triticum</taxon>
    </lineage>
</organism>
<protein>
    <submittedName>
        <fullName evidence="1">Uncharacterized protein</fullName>
    </submittedName>
</protein>
<dbReference type="Gramene" id="TRITD7Bv1G208370.1">
    <property type="protein sequence ID" value="TRITD7Bv1G208370.1"/>
    <property type="gene ID" value="TRITD7Bv1G208370"/>
</dbReference>
<evidence type="ECO:0000313" key="1">
    <source>
        <dbReference type="EMBL" id="VAI92709.1"/>
    </source>
</evidence>
<accession>A0A9R1AAS8</accession>
<keyword evidence="2" id="KW-1185">Reference proteome</keyword>